<evidence type="ECO:0000313" key="3">
    <source>
        <dbReference type="EMBL" id="PAV23131.1"/>
    </source>
</evidence>
<proteinExistence type="inferred from homology"/>
<accession>A0A286UU71</accession>
<dbReference type="AlphaFoldDB" id="A0A286UU71"/>
<dbReference type="Pfam" id="PF00201">
    <property type="entry name" value="UDPGT"/>
    <property type="match status" value="1"/>
</dbReference>
<dbReference type="EMBL" id="NBII01000001">
    <property type="protein sequence ID" value="PAV23131.1"/>
    <property type="molecule type" value="Genomic_DNA"/>
</dbReference>
<dbReference type="InParanoid" id="A0A286UU71"/>
<dbReference type="CDD" id="cd03784">
    <property type="entry name" value="GT1_Gtf-like"/>
    <property type="match status" value="1"/>
</dbReference>
<reference evidence="3 4" key="1">
    <citation type="journal article" date="2017" name="Mol. Ecol.">
        <title>Comparative and population genomic landscape of Phellinus noxius: A hypervariable fungus causing root rot in trees.</title>
        <authorList>
            <person name="Chung C.L."/>
            <person name="Lee T.J."/>
            <person name="Akiba M."/>
            <person name="Lee H.H."/>
            <person name="Kuo T.H."/>
            <person name="Liu D."/>
            <person name="Ke H.M."/>
            <person name="Yokoi T."/>
            <person name="Roa M.B."/>
            <person name="Lu M.J."/>
            <person name="Chang Y.Y."/>
            <person name="Ann P.J."/>
            <person name="Tsai J.N."/>
            <person name="Chen C.Y."/>
            <person name="Tzean S.S."/>
            <person name="Ota Y."/>
            <person name="Hattori T."/>
            <person name="Sahashi N."/>
            <person name="Liou R.F."/>
            <person name="Kikuchi T."/>
            <person name="Tsai I.J."/>
        </authorList>
    </citation>
    <scope>NUCLEOTIDE SEQUENCE [LARGE SCALE GENOMIC DNA]</scope>
    <source>
        <strain evidence="3 4">FFPRI411160</strain>
    </source>
</reference>
<comment type="caution">
    <text evidence="3">The sequence shown here is derived from an EMBL/GenBank/DDBJ whole genome shotgun (WGS) entry which is preliminary data.</text>
</comment>
<name>A0A286UU71_9AGAM</name>
<evidence type="ECO:0000256" key="2">
    <source>
        <dbReference type="ARBA" id="ARBA00022679"/>
    </source>
</evidence>
<comment type="similarity">
    <text evidence="1">Belongs to the UDP-glycosyltransferase family.</text>
</comment>
<dbReference type="Gene3D" id="3.40.50.2000">
    <property type="entry name" value="Glycogen Phosphorylase B"/>
    <property type="match status" value="2"/>
</dbReference>
<evidence type="ECO:0000313" key="4">
    <source>
        <dbReference type="Proteomes" id="UP000217199"/>
    </source>
</evidence>
<keyword evidence="4" id="KW-1185">Reference proteome</keyword>
<dbReference type="PANTHER" id="PTHR11926">
    <property type="entry name" value="GLUCOSYL/GLUCURONOSYL TRANSFERASES"/>
    <property type="match status" value="1"/>
</dbReference>
<evidence type="ECO:0000256" key="1">
    <source>
        <dbReference type="ARBA" id="ARBA00009995"/>
    </source>
</evidence>
<sequence length="560" mass="61030">MFSAVITDSILQIWKSIVETESPIVISNGHGTSERPGTVGYKSILTMSVKGHVVALELPFWGHIKPLCALLSRLLRVKPAYVTFFSAAIMRDQIIAEFDRLFIDAGAAELKSLVRVVGLPISPNPFDPDNTLKSAYGEAYKELYAEKPIPVTPGGELLPAVPKPQFVLLDVFLYDALGLTRAASGKSVPVYVWQSAATGALLSLFGPEEFGGLGDLAAKIAKVTETDEAARMEAIASIYRREDGKLIEITGLPPIYDYELKPQISIAPGGAAGTAILCKDINRFMSESDGVITHTSDLLESGPCTMLKKWLGADHAFELGPLSPPASDAELKKEKETSPVAAEVEAFLDDALQKHGEHSVVYISFGTFWWPAEPEKIWTLIDVLIEQKIPFLFSHASPVAVIPDEIKAKAKDSGLGYLASWLPQQTILRHKAAGWFITHGGQNSLLESLTEGVPLIFWPFDADHPINAINIASVHNAGYELLEVRSGLGLKPIHRLGGKSPQGTLESAKAEFIDLFAKARGEDGKAKRAKAQWFKEQFEKTWEEGGYSANELKKIANIFS</sequence>
<dbReference type="PANTHER" id="PTHR11926:SF774">
    <property type="entry name" value="UDP-GLYCOSYLTRANSFERASE 85A1-RELATED"/>
    <property type="match status" value="1"/>
</dbReference>
<organism evidence="3 4">
    <name type="scientific">Pyrrhoderma noxium</name>
    <dbReference type="NCBI Taxonomy" id="2282107"/>
    <lineage>
        <taxon>Eukaryota</taxon>
        <taxon>Fungi</taxon>
        <taxon>Dikarya</taxon>
        <taxon>Basidiomycota</taxon>
        <taxon>Agaricomycotina</taxon>
        <taxon>Agaricomycetes</taxon>
        <taxon>Hymenochaetales</taxon>
        <taxon>Hymenochaetaceae</taxon>
        <taxon>Pyrrhoderma</taxon>
    </lineage>
</organism>
<dbReference type="GO" id="GO:0080043">
    <property type="term" value="F:quercetin 3-O-glucosyltransferase activity"/>
    <property type="evidence" value="ECO:0007669"/>
    <property type="project" value="TreeGrafter"/>
</dbReference>
<dbReference type="GO" id="GO:0080044">
    <property type="term" value="F:quercetin 7-O-glucosyltransferase activity"/>
    <property type="evidence" value="ECO:0007669"/>
    <property type="project" value="TreeGrafter"/>
</dbReference>
<dbReference type="Proteomes" id="UP000217199">
    <property type="component" value="Unassembled WGS sequence"/>
</dbReference>
<gene>
    <name evidence="3" type="ORF">PNOK_0019900</name>
</gene>
<dbReference type="InterPro" id="IPR002213">
    <property type="entry name" value="UDP_glucos_trans"/>
</dbReference>
<protein>
    <submittedName>
        <fullName evidence="3">UDP-Glycosyltransferase glycogen phosphorylase</fullName>
    </submittedName>
</protein>
<keyword evidence="2" id="KW-0808">Transferase</keyword>
<dbReference type="SUPFAM" id="SSF53756">
    <property type="entry name" value="UDP-Glycosyltransferase/glycogen phosphorylase"/>
    <property type="match status" value="1"/>
</dbReference>
<dbReference type="OrthoDB" id="5835829at2759"/>